<dbReference type="AlphaFoldDB" id="A0A502G296"/>
<evidence type="ECO:0000313" key="2">
    <source>
        <dbReference type="EMBL" id="TPG55905.1"/>
    </source>
</evidence>
<keyword evidence="3" id="KW-1185">Reference proteome</keyword>
<dbReference type="EMBL" id="RCZP01000011">
    <property type="protein sequence ID" value="TPG55905.1"/>
    <property type="molecule type" value="Genomic_DNA"/>
</dbReference>
<proteinExistence type="predicted"/>
<evidence type="ECO:0000313" key="3">
    <source>
        <dbReference type="Proteomes" id="UP000317078"/>
    </source>
</evidence>
<gene>
    <name evidence="2" type="ORF">EAH89_13275</name>
</gene>
<sequence length="214" mass="23082">MGWLVADRPLTHETPTDYLTRLYTNETDAARSEVLAASQIGRAVYMAVRHSHRTGEYAGRTYTFAAVILVFNNARDGFGRKSMSECSGPCEVDCPARIMALLSPVEEIPDPGSAADWRARVVAAVAGRREAAAAARRFQPGQRLHLTEPLGFQKGMVIATEFEVVSTPAGRRGPVFRPVGHGFLCRLPQRLLAVAMAAPSPGLAAPAMQLALLP</sequence>
<organism evidence="2 3">
    <name type="scientific">Muricoccus nepalensis</name>
    <dbReference type="NCBI Taxonomy" id="1854500"/>
    <lineage>
        <taxon>Bacteria</taxon>
        <taxon>Pseudomonadati</taxon>
        <taxon>Pseudomonadota</taxon>
        <taxon>Alphaproteobacteria</taxon>
        <taxon>Acetobacterales</taxon>
        <taxon>Roseomonadaceae</taxon>
        <taxon>Muricoccus</taxon>
    </lineage>
</organism>
<accession>A0A502G296</accession>
<reference evidence="2 3" key="1">
    <citation type="journal article" date="2019" name="Environ. Microbiol.">
        <title>Species interactions and distinct microbial communities in high Arctic permafrost affected cryosols are associated with the CH4 and CO2 gas fluxes.</title>
        <authorList>
            <person name="Altshuler I."/>
            <person name="Hamel J."/>
            <person name="Turney S."/>
            <person name="Magnuson E."/>
            <person name="Levesque R."/>
            <person name="Greer C."/>
            <person name="Whyte L.G."/>
        </authorList>
    </citation>
    <scope>NUCLEOTIDE SEQUENCE [LARGE SCALE GENOMIC DNA]</scope>
    <source>
        <strain evidence="2 3">S9.3B</strain>
    </source>
</reference>
<protein>
    <recommendedName>
        <fullName evidence="1">DUF6927 domain-containing protein</fullName>
    </recommendedName>
</protein>
<feature type="domain" description="DUF6927" evidence="1">
    <location>
        <begin position="111"/>
        <end position="189"/>
    </location>
</feature>
<comment type="caution">
    <text evidence="2">The sequence shown here is derived from an EMBL/GenBank/DDBJ whole genome shotgun (WGS) entry which is preliminary data.</text>
</comment>
<dbReference type="Pfam" id="PF21992">
    <property type="entry name" value="DUF6927"/>
    <property type="match status" value="1"/>
</dbReference>
<evidence type="ECO:0000259" key="1">
    <source>
        <dbReference type="Pfam" id="PF21992"/>
    </source>
</evidence>
<dbReference type="Proteomes" id="UP000317078">
    <property type="component" value="Unassembled WGS sequence"/>
</dbReference>
<name>A0A502G296_9PROT</name>
<dbReference type="InterPro" id="IPR053845">
    <property type="entry name" value="DUF6927"/>
</dbReference>
<dbReference type="OrthoDB" id="6874909at2"/>
<dbReference type="RefSeq" id="WP_140883820.1">
    <property type="nucleotide sequence ID" value="NZ_RCZP01000011.1"/>
</dbReference>